<evidence type="ECO:0000313" key="1">
    <source>
        <dbReference type="EMBL" id="MCH99827.1"/>
    </source>
</evidence>
<organism evidence="1 2">
    <name type="scientific">Trifolium medium</name>
    <dbReference type="NCBI Taxonomy" id="97028"/>
    <lineage>
        <taxon>Eukaryota</taxon>
        <taxon>Viridiplantae</taxon>
        <taxon>Streptophyta</taxon>
        <taxon>Embryophyta</taxon>
        <taxon>Tracheophyta</taxon>
        <taxon>Spermatophyta</taxon>
        <taxon>Magnoliopsida</taxon>
        <taxon>eudicotyledons</taxon>
        <taxon>Gunneridae</taxon>
        <taxon>Pentapetalae</taxon>
        <taxon>rosids</taxon>
        <taxon>fabids</taxon>
        <taxon>Fabales</taxon>
        <taxon>Fabaceae</taxon>
        <taxon>Papilionoideae</taxon>
        <taxon>50 kb inversion clade</taxon>
        <taxon>NPAAA clade</taxon>
        <taxon>Hologalegina</taxon>
        <taxon>IRL clade</taxon>
        <taxon>Trifolieae</taxon>
        <taxon>Trifolium</taxon>
    </lineage>
</organism>
<comment type="caution">
    <text evidence="1">The sequence shown here is derived from an EMBL/GenBank/DDBJ whole genome shotgun (WGS) entry which is preliminary data.</text>
</comment>
<keyword evidence="2" id="KW-1185">Reference proteome</keyword>
<proteinExistence type="predicted"/>
<dbReference type="EMBL" id="LXQA010041441">
    <property type="protein sequence ID" value="MCH99827.1"/>
    <property type="molecule type" value="Genomic_DNA"/>
</dbReference>
<dbReference type="AlphaFoldDB" id="A0A392NIW2"/>
<accession>A0A392NIW2</accession>
<reference evidence="1 2" key="1">
    <citation type="journal article" date="2018" name="Front. Plant Sci.">
        <title>Red Clover (Trifolium pratense) and Zigzag Clover (T. medium) - A Picture of Genomic Similarities and Differences.</title>
        <authorList>
            <person name="Dluhosova J."/>
            <person name="Istvanek J."/>
            <person name="Nedelnik J."/>
            <person name="Repkova J."/>
        </authorList>
    </citation>
    <scope>NUCLEOTIDE SEQUENCE [LARGE SCALE GENOMIC DNA]</scope>
    <source>
        <strain evidence="2">cv. 10/8</strain>
        <tissue evidence="1">Leaf</tissue>
    </source>
</reference>
<feature type="non-terminal residue" evidence="1">
    <location>
        <position position="1"/>
    </location>
</feature>
<dbReference type="Proteomes" id="UP000265520">
    <property type="component" value="Unassembled WGS sequence"/>
</dbReference>
<sequence>NGRVVREIEGCKVQSETRYLREKCVEITAKAHEVEGCEIGEPFEEAMEKRVCWVVDIKWESKMVSD</sequence>
<evidence type="ECO:0000313" key="2">
    <source>
        <dbReference type="Proteomes" id="UP000265520"/>
    </source>
</evidence>
<name>A0A392NIW2_9FABA</name>
<protein>
    <submittedName>
        <fullName evidence="1">Uncharacterized protein</fullName>
    </submittedName>
</protein>